<name>A0A0F9B6M5_9ZZZZ</name>
<gene>
    <name evidence="1" type="ORF">LCGC14_2825960</name>
</gene>
<dbReference type="AlphaFoldDB" id="A0A0F9B6M5"/>
<dbReference type="EMBL" id="LAZR01053697">
    <property type="protein sequence ID" value="KKK80191.1"/>
    <property type="molecule type" value="Genomic_DNA"/>
</dbReference>
<proteinExistence type="predicted"/>
<comment type="caution">
    <text evidence="1">The sequence shown here is derived from an EMBL/GenBank/DDBJ whole genome shotgun (WGS) entry which is preliminary data.</text>
</comment>
<evidence type="ECO:0000313" key="1">
    <source>
        <dbReference type="EMBL" id="KKK80191.1"/>
    </source>
</evidence>
<sequence>MTCNILNIEATQRELDILNIVRSRSDTTVREVYEEYGI</sequence>
<protein>
    <submittedName>
        <fullName evidence="1">Uncharacterized protein</fullName>
    </submittedName>
</protein>
<organism evidence="1">
    <name type="scientific">marine sediment metagenome</name>
    <dbReference type="NCBI Taxonomy" id="412755"/>
    <lineage>
        <taxon>unclassified sequences</taxon>
        <taxon>metagenomes</taxon>
        <taxon>ecological metagenomes</taxon>
    </lineage>
</organism>
<reference evidence="1" key="1">
    <citation type="journal article" date="2015" name="Nature">
        <title>Complex archaea that bridge the gap between prokaryotes and eukaryotes.</title>
        <authorList>
            <person name="Spang A."/>
            <person name="Saw J.H."/>
            <person name="Jorgensen S.L."/>
            <person name="Zaremba-Niedzwiedzka K."/>
            <person name="Martijn J."/>
            <person name="Lind A.E."/>
            <person name="van Eijk R."/>
            <person name="Schleper C."/>
            <person name="Guy L."/>
            <person name="Ettema T.J."/>
        </authorList>
    </citation>
    <scope>NUCLEOTIDE SEQUENCE</scope>
</reference>
<accession>A0A0F9B6M5</accession>